<feature type="region of interest" description="Disordered" evidence="1">
    <location>
        <begin position="149"/>
        <end position="169"/>
    </location>
</feature>
<dbReference type="VEuPathDB" id="FungiDB:PSTT_04847"/>
<name>A0A2S4WD27_9BASI</name>
<dbReference type="EMBL" id="PKSM01000045">
    <property type="protein sequence ID" value="POW19661.1"/>
    <property type="molecule type" value="Genomic_DNA"/>
</dbReference>
<evidence type="ECO:0000313" key="2">
    <source>
        <dbReference type="EMBL" id="POW19661.1"/>
    </source>
</evidence>
<organism evidence="2 3">
    <name type="scientific">Puccinia striiformis</name>
    <dbReference type="NCBI Taxonomy" id="27350"/>
    <lineage>
        <taxon>Eukaryota</taxon>
        <taxon>Fungi</taxon>
        <taxon>Dikarya</taxon>
        <taxon>Basidiomycota</taxon>
        <taxon>Pucciniomycotina</taxon>
        <taxon>Pucciniomycetes</taxon>
        <taxon>Pucciniales</taxon>
        <taxon>Pucciniaceae</taxon>
        <taxon>Puccinia</taxon>
    </lineage>
</organism>
<reference evidence="3" key="3">
    <citation type="journal article" date="2018" name="Mol. Plant Microbe Interact.">
        <title>Genome sequence resources for the wheat stripe rust pathogen (Puccinia striiformis f. sp. tritici) and the barley stripe rust pathogen (Puccinia striiformis f. sp. hordei).</title>
        <authorList>
            <person name="Xia C."/>
            <person name="Wang M."/>
            <person name="Yin C."/>
            <person name="Cornejo O.E."/>
            <person name="Hulbert S.H."/>
            <person name="Chen X."/>
        </authorList>
    </citation>
    <scope>NUCLEOTIDE SEQUENCE [LARGE SCALE GENOMIC DNA]</scope>
    <source>
        <strain evidence="3">93TX-2</strain>
    </source>
</reference>
<reference evidence="2 3" key="1">
    <citation type="submission" date="2017-12" db="EMBL/GenBank/DDBJ databases">
        <title>Gene loss provides genomic basis for host adaptation in cereal stripe rust fungi.</title>
        <authorList>
            <person name="Xia C."/>
        </authorList>
    </citation>
    <scope>NUCLEOTIDE SEQUENCE [LARGE SCALE GENOMIC DNA]</scope>
    <source>
        <strain evidence="2 3">93TX-2</strain>
    </source>
</reference>
<feature type="compositionally biased region" description="Basic and acidic residues" evidence="1">
    <location>
        <begin position="88"/>
        <end position="99"/>
    </location>
</feature>
<feature type="region of interest" description="Disordered" evidence="1">
    <location>
        <begin position="250"/>
        <end position="275"/>
    </location>
</feature>
<evidence type="ECO:0000313" key="3">
    <source>
        <dbReference type="Proteomes" id="UP000238274"/>
    </source>
</evidence>
<gene>
    <name evidence="2" type="ORF">PSHT_04398</name>
</gene>
<proteinExistence type="predicted"/>
<dbReference type="AlphaFoldDB" id="A0A2S4WD27"/>
<comment type="caution">
    <text evidence="2">The sequence shown here is derived from an EMBL/GenBank/DDBJ whole genome shotgun (WGS) entry which is preliminary data.</text>
</comment>
<accession>A0A2S4WD27</accession>
<dbReference type="VEuPathDB" id="FungiDB:PSHT_04398"/>
<sequence>MLESCDSNFSLPACDIAQPQEAVCNSANLVRPKVETWGFHRPSLHKHRISRRRRRESIRTRGLKRLKPDANLFPLASPYSSQPALHPSHPEVQRQESSTHVETGLNDNSWVDEYTANLPHHPGPYEEIDFGLPHYQEEQLQPEVTSSIQQSTHPISFDLPGPDQGPSNQVETGLNDNSWFDEYTANLPQHPGPYKEFDFSVLFLKDVQIQPGSTSSIQQPIQKISSDLPGLGFEAVPQEFEPRPMQVEDSQAPNVQREVGQPATELPGPSRAGPLDRRQVPKCLEMYRFEHFPVGAEDFYREVNGKCVCTHPTCSKDWPLGTRRDNILNHWVTHSEDTPFACNAEAFHPPAYGQEPCHQIYKRVNELKNHVKKDHNLDVWQKGFSRTRTFDEMDLDDTRSRAQARQRR</sequence>
<keyword evidence="3" id="KW-1185">Reference proteome</keyword>
<feature type="region of interest" description="Disordered" evidence="1">
    <location>
        <begin position="69"/>
        <end position="102"/>
    </location>
</feature>
<evidence type="ECO:0000256" key="1">
    <source>
        <dbReference type="SAM" id="MobiDB-lite"/>
    </source>
</evidence>
<protein>
    <submittedName>
        <fullName evidence="2">Uncharacterized protein</fullName>
    </submittedName>
</protein>
<reference evidence="3" key="2">
    <citation type="journal article" date="2018" name="BMC Genomics">
        <title>Genomic insights into host adaptation between the wheat stripe rust pathogen (Puccinia striiformis f. sp. tritici) and the barley stripe rust pathogen (Puccinia striiformis f. sp. hordei).</title>
        <authorList>
            <person name="Xia C."/>
            <person name="Wang M."/>
            <person name="Yin C."/>
            <person name="Cornejo O.E."/>
            <person name="Hulbert S.H."/>
            <person name="Chen X."/>
        </authorList>
    </citation>
    <scope>NUCLEOTIDE SEQUENCE [LARGE SCALE GENOMIC DNA]</scope>
    <source>
        <strain evidence="3">93TX-2</strain>
    </source>
</reference>
<dbReference type="Proteomes" id="UP000238274">
    <property type="component" value="Unassembled WGS sequence"/>
</dbReference>